<keyword evidence="2" id="KW-1185">Reference proteome</keyword>
<proteinExistence type="predicted"/>
<sequence length="72" mass="8088">MVFMTRTAARPLVTFESFRLAVNGTTKILLVAITILSIASVVLSVNDCYTTLINDYNVYHPVSMYKDDLGWN</sequence>
<evidence type="ECO:0000313" key="2">
    <source>
        <dbReference type="Proteomes" id="UP001360560"/>
    </source>
</evidence>
<dbReference type="RefSeq" id="XP_064853066.1">
    <property type="nucleotide sequence ID" value="XM_064996994.1"/>
</dbReference>
<dbReference type="AlphaFoldDB" id="A0AAV5QM78"/>
<evidence type="ECO:0008006" key="3">
    <source>
        <dbReference type="Google" id="ProtNLM"/>
    </source>
</evidence>
<organism evidence="1 2">
    <name type="scientific">Saccharomycopsis crataegensis</name>
    <dbReference type="NCBI Taxonomy" id="43959"/>
    <lineage>
        <taxon>Eukaryota</taxon>
        <taxon>Fungi</taxon>
        <taxon>Dikarya</taxon>
        <taxon>Ascomycota</taxon>
        <taxon>Saccharomycotina</taxon>
        <taxon>Saccharomycetes</taxon>
        <taxon>Saccharomycopsidaceae</taxon>
        <taxon>Saccharomycopsis</taxon>
    </lineage>
</organism>
<protein>
    <recommendedName>
        <fullName evidence="3">Nematode cuticle collagen N-terminal domain-containing protein</fullName>
    </recommendedName>
</protein>
<dbReference type="GeneID" id="90074045"/>
<dbReference type="EMBL" id="BTFZ01000011">
    <property type="protein sequence ID" value="GMM36070.1"/>
    <property type="molecule type" value="Genomic_DNA"/>
</dbReference>
<reference evidence="1 2" key="1">
    <citation type="journal article" date="2023" name="Elife">
        <title>Identification of key yeast species and microbe-microbe interactions impacting larval growth of Drosophila in the wild.</title>
        <authorList>
            <person name="Mure A."/>
            <person name="Sugiura Y."/>
            <person name="Maeda R."/>
            <person name="Honda K."/>
            <person name="Sakurai N."/>
            <person name="Takahashi Y."/>
            <person name="Watada M."/>
            <person name="Katoh T."/>
            <person name="Gotoh A."/>
            <person name="Gotoh Y."/>
            <person name="Taniguchi I."/>
            <person name="Nakamura K."/>
            <person name="Hayashi T."/>
            <person name="Katayama T."/>
            <person name="Uemura T."/>
            <person name="Hattori Y."/>
        </authorList>
    </citation>
    <scope>NUCLEOTIDE SEQUENCE [LARGE SCALE GENOMIC DNA]</scope>
    <source>
        <strain evidence="1 2">SC-9</strain>
    </source>
</reference>
<gene>
    <name evidence="1" type="ORF">DASC09_033950</name>
</gene>
<comment type="caution">
    <text evidence="1">The sequence shown here is derived from an EMBL/GenBank/DDBJ whole genome shotgun (WGS) entry which is preliminary data.</text>
</comment>
<name>A0AAV5QM78_9ASCO</name>
<dbReference type="Proteomes" id="UP001360560">
    <property type="component" value="Unassembled WGS sequence"/>
</dbReference>
<accession>A0AAV5QM78</accession>
<evidence type="ECO:0000313" key="1">
    <source>
        <dbReference type="EMBL" id="GMM36070.1"/>
    </source>
</evidence>